<proteinExistence type="predicted"/>
<organism evidence="2 3">
    <name type="scientific">Zalerion maritima</name>
    <dbReference type="NCBI Taxonomy" id="339359"/>
    <lineage>
        <taxon>Eukaryota</taxon>
        <taxon>Fungi</taxon>
        <taxon>Dikarya</taxon>
        <taxon>Ascomycota</taxon>
        <taxon>Pezizomycotina</taxon>
        <taxon>Sordariomycetes</taxon>
        <taxon>Lulworthiomycetidae</taxon>
        <taxon>Lulworthiales</taxon>
        <taxon>Lulworthiaceae</taxon>
        <taxon>Zalerion</taxon>
    </lineage>
</organism>
<dbReference type="EMBL" id="JAKWBI020000066">
    <property type="protein sequence ID" value="KAJ2903938.1"/>
    <property type="molecule type" value="Genomic_DNA"/>
</dbReference>
<dbReference type="AlphaFoldDB" id="A0AAD5RVC5"/>
<feature type="region of interest" description="Disordered" evidence="1">
    <location>
        <begin position="599"/>
        <end position="734"/>
    </location>
</feature>
<feature type="region of interest" description="Disordered" evidence="1">
    <location>
        <begin position="47"/>
        <end position="219"/>
    </location>
</feature>
<comment type="caution">
    <text evidence="2">The sequence shown here is derived from an EMBL/GenBank/DDBJ whole genome shotgun (WGS) entry which is preliminary data.</text>
</comment>
<feature type="compositionally biased region" description="Basic and acidic residues" evidence="1">
    <location>
        <begin position="105"/>
        <end position="116"/>
    </location>
</feature>
<name>A0AAD5RVC5_9PEZI</name>
<keyword evidence="3" id="KW-1185">Reference proteome</keyword>
<evidence type="ECO:0000256" key="1">
    <source>
        <dbReference type="SAM" id="MobiDB-lite"/>
    </source>
</evidence>
<feature type="region of interest" description="Disordered" evidence="1">
    <location>
        <begin position="1"/>
        <end position="23"/>
    </location>
</feature>
<feature type="region of interest" description="Disordered" evidence="1">
    <location>
        <begin position="383"/>
        <end position="408"/>
    </location>
</feature>
<accession>A0AAD5RVC5</accession>
<evidence type="ECO:0000313" key="3">
    <source>
        <dbReference type="Proteomes" id="UP001201980"/>
    </source>
</evidence>
<feature type="compositionally biased region" description="Polar residues" evidence="1">
    <location>
        <begin position="193"/>
        <end position="206"/>
    </location>
</feature>
<feature type="compositionally biased region" description="Low complexity" evidence="1">
    <location>
        <begin position="51"/>
        <end position="89"/>
    </location>
</feature>
<feature type="compositionally biased region" description="Low complexity" evidence="1">
    <location>
        <begin position="158"/>
        <end position="178"/>
    </location>
</feature>
<sequence length="801" mass="87801">MFLHSGASLHGHEYSHRQPNPLQNTIRQRSPLLRHALVHPVSRAATLPVESSSASSNSGSTSTSNSHPNSASISTASRSSSSNSSKPLSVRPERPLSEYIPRTEQVVRFKKPEQTVDPRQIAPGPSHTSRPERSLSVSFSPIVAKHPPPQSYHPPKHQPIYQQPLPQQSPQKTQPQQPVIHRKSEPMSEDEGLSTSELSDASQANGSGEHRKKRRKPRQSTAFLIAHPAPRQNAKPRLIQVRPKLLMQIQEISRDRRPRPSIDVFPSSIIAGSGISNRISQRFPRVFRLRADLGIHDVLLVKSENYELGSDEEDSDDDEDGIGKRELIAILSPIAREDRAEIVLADGSVWVATPLPNGSFEFLHTDPATGHLMTARWVRRSNTKPLPTGNGHGPCASPGPSPSPVPTSESRFTFSVINPLSRRHPIMASLTSTCLDILDSYTTVSTSSGRYPPTIANRSFIPGSPEDDDSGISMPERTTQVVDDAMKSLISVTAVWVALRQGWSPYCRAPGRPSSLVMPELCGSPTPTPHTPVTTVARGRSLSTNQEAHPSPNTPEPASASTMISLKDRFRHRIPRDHSPDTSSLMGGIPRRATSTGAAFMQRRTQRQSSMPVSDASDTERPILPASRRQRLLSGEWNIPRRGQRTSSPLRQPNDGGARLDLDDEPYSARRSADPERSVPADGGVPLSEPISLGTTASARLARQRERRSMPIPPRTGAATPGSERTRSVYGPDEGGVLVDSTENVDDTQSGYFDQYSHVDHDEHGGVPIGPPTASVYVEFEDKKRGKWKSLASWFRKIGNR</sequence>
<dbReference type="Proteomes" id="UP001201980">
    <property type="component" value="Unassembled WGS sequence"/>
</dbReference>
<reference evidence="2" key="1">
    <citation type="submission" date="2022-07" db="EMBL/GenBank/DDBJ databases">
        <title>Draft genome sequence of Zalerion maritima ATCC 34329, a (micro)plastics degrading marine fungus.</title>
        <authorList>
            <person name="Paco A."/>
            <person name="Goncalves M.F.M."/>
            <person name="Rocha-Santos T.A.P."/>
            <person name="Alves A."/>
        </authorList>
    </citation>
    <scope>NUCLEOTIDE SEQUENCE</scope>
    <source>
        <strain evidence="2">ATCC 34329</strain>
    </source>
</reference>
<feature type="compositionally biased region" description="Basic and acidic residues" evidence="1">
    <location>
        <begin position="667"/>
        <end position="679"/>
    </location>
</feature>
<evidence type="ECO:0000313" key="2">
    <source>
        <dbReference type="EMBL" id="KAJ2903938.1"/>
    </source>
</evidence>
<gene>
    <name evidence="2" type="ORF">MKZ38_009102</name>
</gene>
<protein>
    <submittedName>
        <fullName evidence="2">Uncharacterized protein</fullName>
    </submittedName>
</protein>